<dbReference type="GO" id="GO:0030527">
    <property type="term" value="F:structural constituent of chromatin"/>
    <property type="evidence" value="ECO:0007669"/>
    <property type="project" value="InterPro"/>
</dbReference>
<dbReference type="Pfam" id="PF00216">
    <property type="entry name" value="Bac_DNA_binding"/>
    <property type="match status" value="1"/>
</dbReference>
<dbReference type="EMBL" id="JALBUF010000030">
    <property type="protein sequence ID" value="MCI0184852.1"/>
    <property type="molecule type" value="Genomic_DNA"/>
</dbReference>
<proteinExistence type="inferred from homology"/>
<gene>
    <name evidence="5" type="primary">hup_2</name>
    <name evidence="5" type="ORF">MM817_03149</name>
</gene>
<dbReference type="PANTHER" id="PTHR33175:SF3">
    <property type="entry name" value="DNA-BINDING PROTEIN HU-BETA"/>
    <property type="match status" value="1"/>
</dbReference>
<dbReference type="Proteomes" id="UP001139263">
    <property type="component" value="Unassembled WGS sequence"/>
</dbReference>
<protein>
    <submittedName>
        <fullName evidence="5">DNA-binding protein HU</fullName>
    </submittedName>
</protein>
<dbReference type="InterPro" id="IPR010992">
    <property type="entry name" value="IHF-like_DNA-bd_dom_sf"/>
</dbReference>
<evidence type="ECO:0000256" key="3">
    <source>
        <dbReference type="ARBA" id="ARBA00023125"/>
    </source>
</evidence>
<dbReference type="RefSeq" id="WP_241716856.1">
    <property type="nucleotide sequence ID" value="NZ_JALBUF010000030.1"/>
</dbReference>
<dbReference type="InterPro" id="IPR000119">
    <property type="entry name" value="Hist_DNA-bd"/>
</dbReference>
<comment type="similarity">
    <text evidence="1 4">Belongs to the bacterial histone-like protein family.</text>
</comment>
<dbReference type="PANTHER" id="PTHR33175">
    <property type="entry name" value="DNA-BINDING PROTEIN HU"/>
    <property type="match status" value="1"/>
</dbReference>
<evidence type="ECO:0000313" key="5">
    <source>
        <dbReference type="EMBL" id="MCI0184852.1"/>
    </source>
</evidence>
<name>A0A9X1VF35_9BACL</name>
<reference evidence="5" key="1">
    <citation type="submission" date="2022-03" db="EMBL/GenBank/DDBJ databases">
        <title>Draft Genome Sequence of Firmicute Strain S0AB, a Heterotrophic Iron/Sulfur-Oxidizing Extreme Acidophile.</title>
        <authorList>
            <person name="Vergara E."/>
            <person name="Pakostova E."/>
            <person name="Johnson D.B."/>
            <person name="Holmes D.S."/>
        </authorList>
    </citation>
    <scope>NUCLEOTIDE SEQUENCE</scope>
    <source>
        <strain evidence="5">S0AB</strain>
    </source>
</reference>
<dbReference type="GO" id="GO:0003677">
    <property type="term" value="F:DNA binding"/>
    <property type="evidence" value="ECO:0007669"/>
    <property type="project" value="UniProtKB-KW"/>
</dbReference>
<organism evidence="5 6">
    <name type="scientific">Sulfoacidibacillus ferrooxidans</name>
    <dbReference type="NCBI Taxonomy" id="2005001"/>
    <lineage>
        <taxon>Bacteria</taxon>
        <taxon>Bacillati</taxon>
        <taxon>Bacillota</taxon>
        <taxon>Bacilli</taxon>
        <taxon>Bacillales</taxon>
        <taxon>Alicyclobacillaceae</taxon>
        <taxon>Sulfoacidibacillus</taxon>
    </lineage>
</organism>
<keyword evidence="3 5" id="KW-0238">DNA-binding</keyword>
<accession>A0A9X1VF35</accession>
<keyword evidence="2" id="KW-0226">DNA condensation</keyword>
<dbReference type="SUPFAM" id="SSF47729">
    <property type="entry name" value="IHF-like DNA-binding proteins"/>
    <property type="match status" value="1"/>
</dbReference>
<evidence type="ECO:0000256" key="4">
    <source>
        <dbReference type="RuleBase" id="RU003939"/>
    </source>
</evidence>
<evidence type="ECO:0000256" key="1">
    <source>
        <dbReference type="ARBA" id="ARBA00010529"/>
    </source>
</evidence>
<evidence type="ECO:0000313" key="6">
    <source>
        <dbReference type="Proteomes" id="UP001139263"/>
    </source>
</evidence>
<dbReference type="Gene3D" id="4.10.520.10">
    <property type="entry name" value="IHF-like DNA-binding proteins"/>
    <property type="match status" value="1"/>
</dbReference>
<keyword evidence="6" id="KW-1185">Reference proteome</keyword>
<dbReference type="GO" id="GO:0030261">
    <property type="term" value="P:chromosome condensation"/>
    <property type="evidence" value="ECO:0007669"/>
    <property type="project" value="UniProtKB-KW"/>
</dbReference>
<dbReference type="AlphaFoldDB" id="A0A9X1VF35"/>
<dbReference type="SMART" id="SM00411">
    <property type="entry name" value="BHL"/>
    <property type="match status" value="1"/>
</dbReference>
<evidence type="ECO:0000256" key="2">
    <source>
        <dbReference type="ARBA" id="ARBA00023067"/>
    </source>
</evidence>
<sequence length="85" mass="9539">MNKDSLLTRAQEKSGMTKKELTIAWDALQVAMHEELKNGEDIMISNVGKIKPILRAARKARNPQTGEEITIGEKETIKLVVSTKY</sequence>
<comment type="caution">
    <text evidence="5">The sequence shown here is derived from an EMBL/GenBank/DDBJ whole genome shotgun (WGS) entry which is preliminary data.</text>
</comment>